<evidence type="ECO:0000256" key="8">
    <source>
        <dbReference type="ARBA" id="ARBA00023065"/>
    </source>
</evidence>
<comment type="subcellular location">
    <subcellularLocation>
        <location evidence="1">Membrane</location>
        <topology evidence="1">Multi-pass membrane protein</topology>
    </subcellularLocation>
</comment>
<accession>A0ABQ8SYM9</accession>
<evidence type="ECO:0000256" key="7">
    <source>
        <dbReference type="ARBA" id="ARBA00023053"/>
    </source>
</evidence>
<dbReference type="Proteomes" id="UP001148838">
    <property type="component" value="Unassembled WGS sequence"/>
</dbReference>
<evidence type="ECO:0000256" key="3">
    <source>
        <dbReference type="ARBA" id="ARBA00022448"/>
    </source>
</evidence>
<evidence type="ECO:0000256" key="9">
    <source>
        <dbReference type="ARBA" id="ARBA00023136"/>
    </source>
</evidence>
<evidence type="ECO:0000256" key="2">
    <source>
        <dbReference type="ARBA" id="ARBA00007193"/>
    </source>
</evidence>
<evidence type="ECO:0000256" key="1">
    <source>
        <dbReference type="ARBA" id="ARBA00004141"/>
    </source>
</evidence>
<sequence>LTYSFLSVASIPECNLSGLWCLSNHNVELRIFKPPPGTRGFENLTAIDCSSCLPTCHSSRYSLDYSYADDANPEAKTSGAYLDVYYKQMAAIKYHQQLAFDFMDLVG</sequence>
<keyword evidence="5 12" id="KW-0812">Transmembrane</keyword>
<protein>
    <submittedName>
        <fullName evidence="13">Uncharacterized protein</fullName>
    </submittedName>
</protein>
<keyword evidence="3 12" id="KW-0813">Transport</keyword>
<dbReference type="EMBL" id="JAJSOF020000017">
    <property type="protein sequence ID" value="KAJ4439332.1"/>
    <property type="molecule type" value="Genomic_DNA"/>
</dbReference>
<keyword evidence="14" id="KW-1185">Reference proteome</keyword>
<evidence type="ECO:0000256" key="4">
    <source>
        <dbReference type="ARBA" id="ARBA00022461"/>
    </source>
</evidence>
<organism evidence="13 14">
    <name type="scientific">Periplaneta americana</name>
    <name type="common">American cockroach</name>
    <name type="synonym">Blatta americana</name>
    <dbReference type="NCBI Taxonomy" id="6978"/>
    <lineage>
        <taxon>Eukaryota</taxon>
        <taxon>Metazoa</taxon>
        <taxon>Ecdysozoa</taxon>
        <taxon>Arthropoda</taxon>
        <taxon>Hexapoda</taxon>
        <taxon>Insecta</taxon>
        <taxon>Pterygota</taxon>
        <taxon>Neoptera</taxon>
        <taxon>Polyneoptera</taxon>
        <taxon>Dictyoptera</taxon>
        <taxon>Blattodea</taxon>
        <taxon>Blattoidea</taxon>
        <taxon>Blattidae</taxon>
        <taxon>Blattinae</taxon>
        <taxon>Periplaneta</taxon>
    </lineage>
</organism>
<dbReference type="Pfam" id="PF00858">
    <property type="entry name" value="ASC"/>
    <property type="match status" value="1"/>
</dbReference>
<keyword evidence="11 12" id="KW-0407">Ion channel</keyword>
<keyword evidence="9" id="KW-0472">Membrane</keyword>
<evidence type="ECO:0000313" key="14">
    <source>
        <dbReference type="Proteomes" id="UP001148838"/>
    </source>
</evidence>
<evidence type="ECO:0000256" key="10">
    <source>
        <dbReference type="ARBA" id="ARBA00023201"/>
    </source>
</evidence>
<name>A0ABQ8SYM9_PERAM</name>
<comment type="caution">
    <text evidence="13">The sequence shown here is derived from an EMBL/GenBank/DDBJ whole genome shotgun (WGS) entry which is preliminary data.</text>
</comment>
<comment type="similarity">
    <text evidence="2 12">Belongs to the amiloride-sensitive sodium channel (TC 1.A.6) family.</text>
</comment>
<feature type="non-terminal residue" evidence="13">
    <location>
        <position position="1"/>
    </location>
</feature>
<keyword evidence="10 12" id="KW-0739">Sodium transport</keyword>
<proteinExistence type="inferred from homology"/>
<keyword evidence="7" id="KW-0915">Sodium</keyword>
<keyword evidence="8 12" id="KW-0406">Ion transport</keyword>
<evidence type="ECO:0000256" key="5">
    <source>
        <dbReference type="ARBA" id="ARBA00022692"/>
    </source>
</evidence>
<evidence type="ECO:0000313" key="13">
    <source>
        <dbReference type="EMBL" id="KAJ4439332.1"/>
    </source>
</evidence>
<evidence type="ECO:0000256" key="12">
    <source>
        <dbReference type="RuleBase" id="RU000679"/>
    </source>
</evidence>
<keyword evidence="6" id="KW-1133">Transmembrane helix</keyword>
<dbReference type="InterPro" id="IPR001873">
    <property type="entry name" value="ENaC"/>
</dbReference>
<gene>
    <name evidence="13" type="ORF">ANN_07454</name>
</gene>
<keyword evidence="4 12" id="KW-0894">Sodium channel</keyword>
<reference evidence="13 14" key="1">
    <citation type="journal article" date="2022" name="Allergy">
        <title>Genome assembly and annotation of Periplaneta americana reveal a comprehensive cockroach allergen profile.</title>
        <authorList>
            <person name="Wang L."/>
            <person name="Xiong Q."/>
            <person name="Saelim N."/>
            <person name="Wang L."/>
            <person name="Nong W."/>
            <person name="Wan A.T."/>
            <person name="Shi M."/>
            <person name="Liu X."/>
            <person name="Cao Q."/>
            <person name="Hui J.H.L."/>
            <person name="Sookrung N."/>
            <person name="Leung T.F."/>
            <person name="Tungtrongchitr A."/>
            <person name="Tsui S.K.W."/>
        </authorList>
    </citation>
    <scope>NUCLEOTIDE SEQUENCE [LARGE SCALE GENOMIC DNA]</scope>
    <source>
        <strain evidence="13">PWHHKU_190912</strain>
    </source>
</reference>
<evidence type="ECO:0000256" key="6">
    <source>
        <dbReference type="ARBA" id="ARBA00022989"/>
    </source>
</evidence>
<evidence type="ECO:0000256" key="11">
    <source>
        <dbReference type="ARBA" id="ARBA00023303"/>
    </source>
</evidence>